<keyword evidence="5" id="KW-0488">Methylation</keyword>
<dbReference type="Proteomes" id="UP000603602">
    <property type="component" value="Unassembled WGS sequence"/>
</dbReference>
<dbReference type="PANTHER" id="PTHR39583">
    <property type="entry name" value="TYPE II SECRETION SYSTEM PROTEIN J-RELATED"/>
    <property type="match status" value="1"/>
</dbReference>
<gene>
    <name evidence="11" type="ORF">IFO67_06880</name>
</gene>
<dbReference type="PANTHER" id="PTHR39583:SF2">
    <property type="entry name" value="TYPE II SECRETION SYSTEM PROTEIN J"/>
    <property type="match status" value="1"/>
</dbReference>
<keyword evidence="7 10" id="KW-0812">Transmembrane</keyword>
<organism evidence="11 12">
    <name type="scientific">Thauera sedimentorum</name>
    <dbReference type="NCBI Taxonomy" id="2767595"/>
    <lineage>
        <taxon>Bacteria</taxon>
        <taxon>Pseudomonadati</taxon>
        <taxon>Pseudomonadota</taxon>
        <taxon>Betaproteobacteria</taxon>
        <taxon>Rhodocyclales</taxon>
        <taxon>Zoogloeaceae</taxon>
        <taxon>Thauera</taxon>
    </lineage>
</organism>
<evidence type="ECO:0000256" key="7">
    <source>
        <dbReference type="ARBA" id="ARBA00022692"/>
    </source>
</evidence>
<evidence type="ECO:0000256" key="1">
    <source>
        <dbReference type="ARBA" id="ARBA00004377"/>
    </source>
</evidence>
<dbReference type="Pfam" id="PF11612">
    <property type="entry name" value="T2SSJ"/>
    <property type="match status" value="1"/>
</dbReference>
<evidence type="ECO:0000256" key="9">
    <source>
        <dbReference type="ARBA" id="ARBA00023136"/>
    </source>
</evidence>
<dbReference type="Pfam" id="PF07963">
    <property type="entry name" value="N_methyl"/>
    <property type="match status" value="1"/>
</dbReference>
<evidence type="ECO:0000256" key="6">
    <source>
        <dbReference type="ARBA" id="ARBA00022519"/>
    </source>
</evidence>
<comment type="subcellular location">
    <subcellularLocation>
        <location evidence="1">Cell inner membrane</location>
        <topology evidence="1">Single-pass membrane protein</topology>
    </subcellularLocation>
</comment>
<keyword evidence="12" id="KW-1185">Reference proteome</keyword>
<protein>
    <recommendedName>
        <fullName evidence="3">Type II secretion system protein J</fullName>
    </recommendedName>
</protein>
<evidence type="ECO:0000256" key="2">
    <source>
        <dbReference type="ARBA" id="ARBA00011084"/>
    </source>
</evidence>
<name>A0ABR9B8E5_9RHOO</name>
<comment type="caution">
    <text evidence="11">The sequence shown here is derived from an EMBL/GenBank/DDBJ whole genome shotgun (WGS) entry which is preliminary data.</text>
</comment>
<comment type="similarity">
    <text evidence="2">Belongs to the GSP J family.</text>
</comment>
<dbReference type="InterPro" id="IPR010055">
    <property type="entry name" value="T2SS_protein-GspJ"/>
</dbReference>
<reference evidence="12" key="1">
    <citation type="submission" date="2023-07" db="EMBL/GenBank/DDBJ databases">
        <title>Thauera sp. CAU 1555 isolated from sand of Yaerae Beach.</title>
        <authorList>
            <person name="Kim W."/>
        </authorList>
    </citation>
    <scope>NUCLEOTIDE SEQUENCE [LARGE SCALE GENOMIC DNA]</scope>
    <source>
        <strain evidence="12">CAU 1555</strain>
    </source>
</reference>
<dbReference type="InterPro" id="IPR012902">
    <property type="entry name" value="N_methyl_site"/>
</dbReference>
<dbReference type="SUPFAM" id="SSF54523">
    <property type="entry name" value="Pili subunits"/>
    <property type="match status" value="1"/>
</dbReference>
<evidence type="ECO:0000313" key="12">
    <source>
        <dbReference type="Proteomes" id="UP000603602"/>
    </source>
</evidence>
<evidence type="ECO:0000256" key="5">
    <source>
        <dbReference type="ARBA" id="ARBA00022481"/>
    </source>
</evidence>
<proteinExistence type="inferred from homology"/>
<sequence>MMQSAFVRRRVAGLTLIELLVALAVFAVLGTLTWRGSSQMIDTNRMVSQDLEHWRAINRALQIMELNLIQAVARPATEGAMAAPAFALIDGPRGAELTFRTLSGDAGVQRVSFRLAGDQWMWIRRSDDIQSPEAQQGEESDVLLSGVKTVSWRFLGTDGWVSAWPPEGLAIDELPAGVELRLNLVGLGAVSRIYALR</sequence>
<evidence type="ECO:0000256" key="10">
    <source>
        <dbReference type="SAM" id="Phobius"/>
    </source>
</evidence>
<accession>A0ABR9B8E5</accession>
<evidence type="ECO:0000256" key="3">
    <source>
        <dbReference type="ARBA" id="ARBA00021539"/>
    </source>
</evidence>
<keyword evidence="9 10" id="KW-0472">Membrane</keyword>
<feature type="transmembrane region" description="Helical" evidence="10">
    <location>
        <begin position="12"/>
        <end position="34"/>
    </location>
</feature>
<evidence type="ECO:0000256" key="8">
    <source>
        <dbReference type="ARBA" id="ARBA00022989"/>
    </source>
</evidence>
<evidence type="ECO:0000256" key="4">
    <source>
        <dbReference type="ARBA" id="ARBA00022475"/>
    </source>
</evidence>
<dbReference type="InterPro" id="IPR051621">
    <property type="entry name" value="T2SS_protein_J"/>
</dbReference>
<keyword evidence="6" id="KW-0997">Cell inner membrane</keyword>
<dbReference type="NCBIfam" id="TIGR02532">
    <property type="entry name" value="IV_pilin_GFxxxE"/>
    <property type="match status" value="1"/>
</dbReference>
<keyword evidence="8 10" id="KW-1133">Transmembrane helix</keyword>
<dbReference type="EMBL" id="JACYTO010000001">
    <property type="protein sequence ID" value="MBD8502605.1"/>
    <property type="molecule type" value="Genomic_DNA"/>
</dbReference>
<dbReference type="Gene3D" id="2.10.70.20">
    <property type="entry name" value="gspk-gspi-gspj complex like domains"/>
    <property type="match status" value="1"/>
</dbReference>
<keyword evidence="4" id="KW-1003">Cell membrane</keyword>
<evidence type="ECO:0000313" key="11">
    <source>
        <dbReference type="EMBL" id="MBD8502605.1"/>
    </source>
</evidence>
<dbReference type="InterPro" id="IPR045584">
    <property type="entry name" value="Pilin-like"/>
</dbReference>